<evidence type="ECO:0000313" key="1">
    <source>
        <dbReference type="EMBL" id="EJK68866.1"/>
    </source>
</evidence>
<protein>
    <submittedName>
        <fullName evidence="1">Uncharacterized protein</fullName>
    </submittedName>
</protein>
<sequence>VGPGVRSASQEIYCSQVPVVA</sequence>
<reference evidence="1 2" key="1">
    <citation type="journal article" date="2012" name="Genome Biol.">
        <title>Genome and low-iron response of an oceanic diatom adapted to chronic iron limitation.</title>
        <authorList>
            <person name="Lommer M."/>
            <person name="Specht M."/>
            <person name="Roy A.S."/>
            <person name="Kraemer L."/>
            <person name="Andreson R."/>
            <person name="Gutowska M.A."/>
            <person name="Wolf J."/>
            <person name="Bergner S.V."/>
            <person name="Schilhabel M.B."/>
            <person name="Klostermeier U.C."/>
            <person name="Beiko R.G."/>
            <person name="Rosenstiel P."/>
            <person name="Hippler M."/>
            <person name="Laroche J."/>
        </authorList>
    </citation>
    <scope>NUCLEOTIDE SEQUENCE [LARGE SCALE GENOMIC DNA]</scope>
    <source>
        <strain evidence="1 2">CCMP1005</strain>
    </source>
</reference>
<dbReference type="EMBL" id="AGNL01010759">
    <property type="protein sequence ID" value="EJK68866.1"/>
    <property type="molecule type" value="Genomic_DNA"/>
</dbReference>
<gene>
    <name evidence="1" type="ORF">THAOC_09921</name>
</gene>
<name>K0T6C1_THAOC</name>
<accession>K0T6C1</accession>
<keyword evidence="2" id="KW-1185">Reference proteome</keyword>
<evidence type="ECO:0000313" key="2">
    <source>
        <dbReference type="Proteomes" id="UP000266841"/>
    </source>
</evidence>
<organism evidence="1 2">
    <name type="scientific">Thalassiosira oceanica</name>
    <name type="common">Marine diatom</name>
    <dbReference type="NCBI Taxonomy" id="159749"/>
    <lineage>
        <taxon>Eukaryota</taxon>
        <taxon>Sar</taxon>
        <taxon>Stramenopiles</taxon>
        <taxon>Ochrophyta</taxon>
        <taxon>Bacillariophyta</taxon>
        <taxon>Coscinodiscophyceae</taxon>
        <taxon>Thalassiosirophycidae</taxon>
        <taxon>Thalassiosirales</taxon>
        <taxon>Thalassiosiraceae</taxon>
        <taxon>Thalassiosira</taxon>
    </lineage>
</organism>
<dbReference type="Proteomes" id="UP000266841">
    <property type="component" value="Unassembled WGS sequence"/>
</dbReference>
<feature type="non-terminal residue" evidence="1">
    <location>
        <position position="1"/>
    </location>
</feature>
<dbReference type="AlphaFoldDB" id="K0T6C1"/>
<proteinExistence type="predicted"/>
<comment type="caution">
    <text evidence="1">The sequence shown here is derived from an EMBL/GenBank/DDBJ whole genome shotgun (WGS) entry which is preliminary data.</text>
</comment>